<organism evidence="1 2">
    <name type="scientific">Henosepilachna vigintioctopunctata</name>
    <dbReference type="NCBI Taxonomy" id="420089"/>
    <lineage>
        <taxon>Eukaryota</taxon>
        <taxon>Metazoa</taxon>
        <taxon>Ecdysozoa</taxon>
        <taxon>Arthropoda</taxon>
        <taxon>Hexapoda</taxon>
        <taxon>Insecta</taxon>
        <taxon>Pterygota</taxon>
        <taxon>Neoptera</taxon>
        <taxon>Endopterygota</taxon>
        <taxon>Coleoptera</taxon>
        <taxon>Polyphaga</taxon>
        <taxon>Cucujiformia</taxon>
        <taxon>Coccinelloidea</taxon>
        <taxon>Coccinellidae</taxon>
        <taxon>Epilachninae</taxon>
        <taxon>Epilachnini</taxon>
        <taxon>Henosepilachna</taxon>
    </lineage>
</organism>
<gene>
    <name evidence="1" type="ORF">WA026_019896</name>
</gene>
<dbReference type="Proteomes" id="UP001431783">
    <property type="component" value="Unassembled WGS sequence"/>
</dbReference>
<evidence type="ECO:0000313" key="1">
    <source>
        <dbReference type="EMBL" id="KAK9892443.1"/>
    </source>
</evidence>
<protein>
    <submittedName>
        <fullName evidence="1">Uncharacterized protein</fullName>
    </submittedName>
</protein>
<accession>A0AAW1VHW9</accession>
<evidence type="ECO:0000313" key="2">
    <source>
        <dbReference type="Proteomes" id="UP001431783"/>
    </source>
</evidence>
<keyword evidence="2" id="KW-1185">Reference proteome</keyword>
<reference evidence="1 2" key="1">
    <citation type="submission" date="2023-03" db="EMBL/GenBank/DDBJ databases">
        <title>Genome insight into feeding habits of ladybird beetles.</title>
        <authorList>
            <person name="Li H.-S."/>
            <person name="Huang Y.-H."/>
            <person name="Pang H."/>
        </authorList>
    </citation>
    <scope>NUCLEOTIDE SEQUENCE [LARGE SCALE GENOMIC DNA]</scope>
    <source>
        <strain evidence="1">SYSU_2023b</strain>
        <tissue evidence="1">Whole body</tissue>
    </source>
</reference>
<proteinExistence type="predicted"/>
<dbReference type="AlphaFoldDB" id="A0AAW1VHW9"/>
<comment type="caution">
    <text evidence="1">The sequence shown here is derived from an EMBL/GenBank/DDBJ whole genome shotgun (WGS) entry which is preliminary data.</text>
</comment>
<dbReference type="EMBL" id="JARQZJ010000134">
    <property type="protein sequence ID" value="KAK9892443.1"/>
    <property type="molecule type" value="Genomic_DNA"/>
</dbReference>
<name>A0AAW1VHW9_9CUCU</name>
<sequence length="104" mass="11290">MFAVTSSLITLAELGEMMAILGRNAIVFDKLNLGGALQVSEWKLQLSVCAFIVLRAQTELFFASLKYLLGHVIGRSIFAGDFNCTMNPMSNRGSDLLDCSKPSA</sequence>